<keyword evidence="3 6" id="KW-0812">Transmembrane</keyword>
<keyword evidence="5 6" id="KW-0472">Membrane</keyword>
<dbReference type="InterPro" id="IPR051951">
    <property type="entry name" value="UNC-93_regulatory"/>
</dbReference>
<sequence>MSELLASTTARFFGIHGLIYQTCHIWGNLLSYYVLRIGAVEEELGVNITICQCGIDFCNIQTNCSTSNLREPRDDLRNLLTGVFVAISVLAVVFVLFGLDELKNRKENVSISWEYIKATCKQMKDKRQLLLIPMSLNIGVMQGFVMGDFTKVRS</sequence>
<comment type="caution">
    <text evidence="7">The sequence shown here is derived from an EMBL/GenBank/DDBJ whole genome shotgun (WGS) entry which is preliminary data.</text>
</comment>
<feature type="transmembrane region" description="Helical" evidence="6">
    <location>
        <begin position="129"/>
        <end position="147"/>
    </location>
</feature>
<dbReference type="Proteomes" id="UP000499080">
    <property type="component" value="Unassembled WGS sequence"/>
</dbReference>
<evidence type="ECO:0000313" key="7">
    <source>
        <dbReference type="EMBL" id="GBN59670.1"/>
    </source>
</evidence>
<evidence type="ECO:0000256" key="5">
    <source>
        <dbReference type="ARBA" id="ARBA00023136"/>
    </source>
</evidence>
<dbReference type="GO" id="GO:0016020">
    <property type="term" value="C:membrane"/>
    <property type="evidence" value="ECO:0007669"/>
    <property type="project" value="UniProtKB-SubCell"/>
</dbReference>
<dbReference type="InterPro" id="IPR010291">
    <property type="entry name" value="Ion_channel_UNC-93"/>
</dbReference>
<dbReference type="EMBL" id="BGPR01297851">
    <property type="protein sequence ID" value="GBN59670.1"/>
    <property type="molecule type" value="Genomic_DNA"/>
</dbReference>
<organism evidence="7 8">
    <name type="scientific">Araneus ventricosus</name>
    <name type="common">Orbweaver spider</name>
    <name type="synonym">Epeira ventricosa</name>
    <dbReference type="NCBI Taxonomy" id="182803"/>
    <lineage>
        <taxon>Eukaryota</taxon>
        <taxon>Metazoa</taxon>
        <taxon>Ecdysozoa</taxon>
        <taxon>Arthropoda</taxon>
        <taxon>Chelicerata</taxon>
        <taxon>Arachnida</taxon>
        <taxon>Araneae</taxon>
        <taxon>Araneomorphae</taxon>
        <taxon>Entelegynae</taxon>
        <taxon>Araneoidea</taxon>
        <taxon>Araneidae</taxon>
        <taxon>Araneus</taxon>
    </lineage>
</organism>
<proteinExistence type="inferred from homology"/>
<evidence type="ECO:0000313" key="8">
    <source>
        <dbReference type="Proteomes" id="UP000499080"/>
    </source>
</evidence>
<evidence type="ECO:0000256" key="3">
    <source>
        <dbReference type="ARBA" id="ARBA00022692"/>
    </source>
</evidence>
<protein>
    <submittedName>
        <fullName evidence="7">Uncharacterized protein</fullName>
    </submittedName>
</protein>
<dbReference type="PANTHER" id="PTHR19444:SF13">
    <property type="entry name" value="PROTEIN UNC-93 HOMOLOG A"/>
    <property type="match status" value="1"/>
</dbReference>
<evidence type="ECO:0000256" key="2">
    <source>
        <dbReference type="ARBA" id="ARBA00009172"/>
    </source>
</evidence>
<evidence type="ECO:0000256" key="4">
    <source>
        <dbReference type="ARBA" id="ARBA00022989"/>
    </source>
</evidence>
<dbReference type="OrthoDB" id="6434712at2759"/>
<evidence type="ECO:0000256" key="1">
    <source>
        <dbReference type="ARBA" id="ARBA00004141"/>
    </source>
</evidence>
<reference evidence="7 8" key="1">
    <citation type="journal article" date="2019" name="Sci. Rep.">
        <title>Orb-weaving spider Araneus ventricosus genome elucidates the spidroin gene catalogue.</title>
        <authorList>
            <person name="Kono N."/>
            <person name="Nakamura H."/>
            <person name="Ohtoshi R."/>
            <person name="Moran D.A.P."/>
            <person name="Shinohara A."/>
            <person name="Yoshida Y."/>
            <person name="Fujiwara M."/>
            <person name="Mori M."/>
            <person name="Tomita M."/>
            <person name="Arakawa K."/>
        </authorList>
    </citation>
    <scope>NUCLEOTIDE SEQUENCE [LARGE SCALE GENOMIC DNA]</scope>
</reference>
<dbReference type="PANTHER" id="PTHR19444">
    <property type="entry name" value="UNC-93 RELATED"/>
    <property type="match status" value="1"/>
</dbReference>
<feature type="transmembrane region" description="Helical" evidence="6">
    <location>
        <begin position="79"/>
        <end position="99"/>
    </location>
</feature>
<name>A0A4Y2Q9X0_ARAVE</name>
<comment type="similarity">
    <text evidence="2">Belongs to the unc-93 family.</text>
</comment>
<evidence type="ECO:0000256" key="6">
    <source>
        <dbReference type="SAM" id="Phobius"/>
    </source>
</evidence>
<comment type="subcellular location">
    <subcellularLocation>
        <location evidence="1">Membrane</location>
        <topology evidence="1">Multi-pass membrane protein</topology>
    </subcellularLocation>
</comment>
<dbReference type="AlphaFoldDB" id="A0A4Y2Q9X0"/>
<keyword evidence="8" id="KW-1185">Reference proteome</keyword>
<dbReference type="Pfam" id="PF05978">
    <property type="entry name" value="UNC-93"/>
    <property type="match status" value="1"/>
</dbReference>
<keyword evidence="4 6" id="KW-1133">Transmembrane helix</keyword>
<accession>A0A4Y2Q9X0</accession>
<gene>
    <name evidence="7" type="ORF">AVEN_172440_1</name>
</gene>